<gene>
    <name evidence="9" type="ORF">D3P09_00960</name>
</gene>
<organism evidence="9 10">
    <name type="scientific">Paenibacillus pinisoli</name>
    <dbReference type="NCBI Taxonomy" id="1276110"/>
    <lineage>
        <taxon>Bacteria</taxon>
        <taxon>Bacillati</taxon>
        <taxon>Bacillota</taxon>
        <taxon>Bacilli</taxon>
        <taxon>Bacillales</taxon>
        <taxon>Paenibacillaceae</taxon>
        <taxon>Paenibacillus</taxon>
    </lineage>
</organism>
<evidence type="ECO:0000256" key="5">
    <source>
        <dbReference type="ARBA" id="ARBA00023163"/>
    </source>
</evidence>
<dbReference type="Gene3D" id="1.10.1740.10">
    <property type="match status" value="1"/>
</dbReference>
<evidence type="ECO:0000256" key="2">
    <source>
        <dbReference type="ARBA" id="ARBA00023015"/>
    </source>
</evidence>
<comment type="caution">
    <text evidence="9">The sequence shown here is derived from an EMBL/GenBank/DDBJ whole genome shotgun (WGS) entry which is preliminary data.</text>
</comment>
<evidence type="ECO:0000259" key="8">
    <source>
        <dbReference type="Pfam" id="PF08281"/>
    </source>
</evidence>
<dbReference type="GO" id="GO:0006352">
    <property type="term" value="P:DNA-templated transcription initiation"/>
    <property type="evidence" value="ECO:0007669"/>
    <property type="project" value="InterPro"/>
</dbReference>
<comment type="similarity">
    <text evidence="1 6">Belongs to the sigma-70 factor family. ECF subfamily.</text>
</comment>
<dbReference type="GO" id="GO:0003677">
    <property type="term" value="F:DNA binding"/>
    <property type="evidence" value="ECO:0007669"/>
    <property type="project" value="UniProtKB-KW"/>
</dbReference>
<dbReference type="PANTHER" id="PTHR43133">
    <property type="entry name" value="RNA POLYMERASE ECF-TYPE SIGMA FACTO"/>
    <property type="match status" value="1"/>
</dbReference>
<dbReference type="SUPFAM" id="SSF88659">
    <property type="entry name" value="Sigma3 and sigma4 domains of RNA polymerase sigma factors"/>
    <property type="match status" value="1"/>
</dbReference>
<dbReference type="Pfam" id="PF04542">
    <property type="entry name" value="Sigma70_r2"/>
    <property type="match status" value="1"/>
</dbReference>
<dbReference type="SUPFAM" id="SSF88946">
    <property type="entry name" value="Sigma2 domain of RNA polymerase sigma factors"/>
    <property type="match status" value="1"/>
</dbReference>
<dbReference type="GO" id="GO:0006950">
    <property type="term" value="P:response to stress"/>
    <property type="evidence" value="ECO:0007669"/>
    <property type="project" value="UniProtKB-ARBA"/>
</dbReference>
<dbReference type="GO" id="GO:0016987">
    <property type="term" value="F:sigma factor activity"/>
    <property type="evidence" value="ECO:0007669"/>
    <property type="project" value="UniProtKB-KW"/>
</dbReference>
<evidence type="ECO:0000313" key="9">
    <source>
        <dbReference type="EMBL" id="RJX40619.1"/>
    </source>
</evidence>
<dbReference type="EMBL" id="QXQB01000001">
    <property type="protein sequence ID" value="RJX40619.1"/>
    <property type="molecule type" value="Genomic_DNA"/>
</dbReference>
<evidence type="ECO:0000256" key="4">
    <source>
        <dbReference type="ARBA" id="ARBA00023125"/>
    </source>
</evidence>
<evidence type="ECO:0000256" key="1">
    <source>
        <dbReference type="ARBA" id="ARBA00010641"/>
    </source>
</evidence>
<dbReference type="PROSITE" id="PS01063">
    <property type="entry name" value="SIGMA70_ECF"/>
    <property type="match status" value="1"/>
</dbReference>
<proteinExistence type="inferred from homology"/>
<dbReference type="Proteomes" id="UP000267798">
    <property type="component" value="Unassembled WGS sequence"/>
</dbReference>
<dbReference type="InterPro" id="IPR013324">
    <property type="entry name" value="RNA_pol_sigma_r3/r4-like"/>
</dbReference>
<protein>
    <recommendedName>
        <fullName evidence="6">RNA polymerase sigma factor</fullName>
    </recommendedName>
</protein>
<evidence type="ECO:0000256" key="3">
    <source>
        <dbReference type="ARBA" id="ARBA00023082"/>
    </source>
</evidence>
<feature type="domain" description="RNA polymerase sigma factor 70 region 4 type 2" evidence="8">
    <location>
        <begin position="161"/>
        <end position="211"/>
    </location>
</feature>
<dbReference type="InterPro" id="IPR039425">
    <property type="entry name" value="RNA_pol_sigma-70-like"/>
</dbReference>
<dbReference type="PANTHER" id="PTHR43133:SF51">
    <property type="entry name" value="RNA POLYMERASE SIGMA FACTOR"/>
    <property type="match status" value="1"/>
</dbReference>
<keyword evidence="10" id="KW-1185">Reference proteome</keyword>
<dbReference type="OrthoDB" id="2960956at2"/>
<keyword evidence="5 6" id="KW-0804">Transcription</keyword>
<dbReference type="InterPro" id="IPR013325">
    <property type="entry name" value="RNA_pol_sigma_r2"/>
</dbReference>
<evidence type="ECO:0000259" key="7">
    <source>
        <dbReference type="Pfam" id="PF04542"/>
    </source>
</evidence>
<evidence type="ECO:0000313" key="10">
    <source>
        <dbReference type="Proteomes" id="UP000267798"/>
    </source>
</evidence>
<feature type="domain" description="RNA polymerase sigma-70 region 2" evidence="7">
    <location>
        <begin position="36"/>
        <end position="100"/>
    </location>
</feature>
<dbReference type="InterPro" id="IPR007627">
    <property type="entry name" value="RNA_pol_sigma70_r2"/>
</dbReference>
<dbReference type="InterPro" id="IPR036388">
    <property type="entry name" value="WH-like_DNA-bd_sf"/>
</dbReference>
<keyword evidence="3 6" id="KW-0731">Sigma factor</keyword>
<name>A0A3A6PQU4_9BACL</name>
<sequence>MTMKEIVIGKSFHTEDNESELIGRAQSGDHDAFSELVRRHRAKAHHWANGFAQDPYLAEDIVQEALMKAFVHLGTLVDVTRFLPWLHRIVRNQAMMKLRRGGPYRHEQPFTSLARRISADQVDWEDVESIMTYMMSIRMQEAGSVSNPEEQIVRKETMETILNLFTCLKPRERGIFEAYFFRQHSPQEIAALFNMTMGSVYKSLARTRQKLQQERIRVFIQEHLMRRRDENASSSKILERPNIYTQRIGDSHFLGSRPSVTYCLWGMLQYTNQRNLSLAEVNALTGQAFSIHIIKETVHIGGPFTLAGEASFNQLLSNLGFKFKVLTYLPAKPNTVTDVIHTAHSSIDRGLPVIVWDLFHAEYGIVYGYDDDTQKLNALDKLQESEVPYDQIGKGKTSEIGLIAIQEEFPIDRKSALLSLLDSVMEHGIDAESRNTGDGELVRGLAAYDAWMDAFRGDRIIPFFNAYNAVVYAELRGYARDFLFGLLDDSEYERDRVWLEVAWNCYKTTANALYELSRLFPFPMGGDPKNEQAVEKAISLLRQAKEAEQEGLIALEKWRDRLKS</sequence>
<keyword evidence="2 6" id="KW-0805">Transcription regulation</keyword>
<dbReference type="AlphaFoldDB" id="A0A3A6PQU4"/>
<keyword evidence="4 6" id="KW-0238">DNA-binding</keyword>
<reference evidence="9 10" key="1">
    <citation type="submission" date="2018-09" db="EMBL/GenBank/DDBJ databases">
        <title>Paenibacillus aracenensis nov. sp. isolated from a cave in southern Spain.</title>
        <authorList>
            <person name="Jurado V."/>
            <person name="Gutierrez-Patricio S."/>
            <person name="Gonzalez-Pimentel J.L."/>
            <person name="Miller A.Z."/>
            <person name="Laiz L."/>
            <person name="Saiz-Jimenez C."/>
        </authorList>
    </citation>
    <scope>NUCLEOTIDE SEQUENCE [LARGE SCALE GENOMIC DNA]</scope>
    <source>
        <strain evidence="9 10">JCM 19203</strain>
    </source>
</reference>
<dbReference type="InterPro" id="IPR014284">
    <property type="entry name" value="RNA_pol_sigma-70_dom"/>
</dbReference>
<accession>A0A3A6PQU4</accession>
<dbReference type="NCBIfam" id="TIGR02937">
    <property type="entry name" value="sigma70-ECF"/>
    <property type="match status" value="1"/>
</dbReference>
<dbReference type="InterPro" id="IPR013249">
    <property type="entry name" value="RNA_pol_sigma70_r4_t2"/>
</dbReference>
<dbReference type="Pfam" id="PF08281">
    <property type="entry name" value="Sigma70_r4_2"/>
    <property type="match status" value="1"/>
</dbReference>
<dbReference type="Gene3D" id="1.10.10.10">
    <property type="entry name" value="Winged helix-like DNA-binding domain superfamily/Winged helix DNA-binding domain"/>
    <property type="match status" value="1"/>
</dbReference>
<evidence type="ECO:0000256" key="6">
    <source>
        <dbReference type="RuleBase" id="RU000716"/>
    </source>
</evidence>
<dbReference type="InterPro" id="IPR000838">
    <property type="entry name" value="RNA_pol_sigma70_ECF_CS"/>
</dbReference>